<evidence type="ECO:0000256" key="1">
    <source>
        <dbReference type="ARBA" id="ARBA00010923"/>
    </source>
</evidence>
<dbReference type="InterPro" id="IPR000055">
    <property type="entry name" value="Restrct_endonuc_typeI_TRD"/>
</dbReference>
<keyword evidence="2" id="KW-0680">Restriction system</keyword>
<protein>
    <recommendedName>
        <fullName evidence="4">Type I restriction modification DNA specificity domain-containing protein</fullName>
    </recommendedName>
</protein>
<comment type="caution">
    <text evidence="5">The sequence shown here is derived from an EMBL/GenBank/DDBJ whole genome shotgun (WGS) entry which is preliminary data.</text>
</comment>
<dbReference type="GO" id="GO:0009307">
    <property type="term" value="P:DNA restriction-modification system"/>
    <property type="evidence" value="ECO:0007669"/>
    <property type="project" value="UniProtKB-KW"/>
</dbReference>
<evidence type="ECO:0000313" key="6">
    <source>
        <dbReference type="Proteomes" id="UP000029052"/>
    </source>
</evidence>
<dbReference type="InterPro" id="IPR052021">
    <property type="entry name" value="Type-I_RS_S_subunit"/>
</dbReference>
<dbReference type="Pfam" id="PF01420">
    <property type="entry name" value="Methylase_S"/>
    <property type="match status" value="1"/>
</dbReference>
<evidence type="ECO:0000256" key="2">
    <source>
        <dbReference type="ARBA" id="ARBA00022747"/>
    </source>
</evidence>
<keyword evidence="6" id="KW-1185">Reference proteome</keyword>
<dbReference type="Gene3D" id="3.90.220.20">
    <property type="entry name" value="DNA methylase specificity domains"/>
    <property type="match status" value="2"/>
</dbReference>
<dbReference type="REBASE" id="384928">
    <property type="entry name" value="S2.Bma11591ORF1141P"/>
</dbReference>
<evidence type="ECO:0000313" key="5">
    <source>
        <dbReference type="EMBL" id="KFI69368.1"/>
    </source>
</evidence>
<name>A0A087BEB8_9BIFI</name>
<dbReference type="PANTHER" id="PTHR30408:SF12">
    <property type="entry name" value="TYPE I RESTRICTION ENZYME MJAVIII SPECIFICITY SUBUNIT"/>
    <property type="match status" value="1"/>
</dbReference>
<proteinExistence type="inferred from homology"/>
<organism evidence="5 6">
    <name type="scientific">Bifidobacterium magnum</name>
    <dbReference type="NCBI Taxonomy" id="1692"/>
    <lineage>
        <taxon>Bacteria</taxon>
        <taxon>Bacillati</taxon>
        <taxon>Actinomycetota</taxon>
        <taxon>Actinomycetes</taxon>
        <taxon>Bifidobacteriales</taxon>
        <taxon>Bifidobacteriaceae</taxon>
        <taxon>Bifidobacterium</taxon>
    </lineage>
</organism>
<dbReference type="PANTHER" id="PTHR30408">
    <property type="entry name" value="TYPE-1 RESTRICTION ENZYME ECOKI SPECIFICITY PROTEIN"/>
    <property type="match status" value="1"/>
</dbReference>
<dbReference type="Proteomes" id="UP000029052">
    <property type="component" value="Unassembled WGS sequence"/>
</dbReference>
<dbReference type="SUPFAM" id="SSF116734">
    <property type="entry name" value="DNA methylase specificity domain"/>
    <property type="match status" value="2"/>
</dbReference>
<comment type="similarity">
    <text evidence="1">Belongs to the type-I restriction system S methylase family.</text>
</comment>
<keyword evidence="3" id="KW-0238">DNA-binding</keyword>
<gene>
    <name evidence="5" type="ORF">BMAGN_1144</name>
</gene>
<dbReference type="eggNOG" id="COG0732">
    <property type="taxonomic scope" value="Bacteria"/>
</dbReference>
<dbReference type="AlphaFoldDB" id="A0A087BEB8"/>
<reference evidence="5 6" key="1">
    <citation type="submission" date="2014-03" db="EMBL/GenBank/DDBJ databases">
        <title>Genomics of Bifidobacteria.</title>
        <authorList>
            <person name="Ventura M."/>
            <person name="Milani C."/>
            <person name="Lugli G.A."/>
        </authorList>
    </citation>
    <scope>NUCLEOTIDE SEQUENCE [LARGE SCALE GENOMIC DNA]</scope>
    <source>
        <strain evidence="5 6">LMG 11591</strain>
    </source>
</reference>
<sequence>MYGKLDFLHAAFGIVPPELDGFESTADSPAFNIDSSINAFFLLQSCLRKDTYLYQGSLADGSRKAKRVHANTFLNMTFNVPNKNEQDQITDLLETLSKLITAYEQKLTLLKQKKQYFLQAIFSQKLRFKGFTGPWEQHKFADLYRRKNQKNDLTYRGDKIISVANMYFKEPDNSASDSYLRTYNVFEIGDIAFEGNANKYYSHGRFVENTIGNGIVSHVFDVFKPISKEHDLLYWKYFINCESAMRKVLIRSTKSSTMMTNLVASDFLKEHVAVPSLEEQSKIGRFLKNTDDLIDAYEQKLTLLKQKKQYFLQNLFI</sequence>
<dbReference type="RefSeq" id="WP_081640860.1">
    <property type="nucleotide sequence ID" value="NZ_JGZB01000002.1"/>
</dbReference>
<dbReference type="InterPro" id="IPR044946">
    <property type="entry name" value="Restrct_endonuc_typeI_TRD_sf"/>
</dbReference>
<dbReference type="STRING" id="1692.BMAGN_1144"/>
<accession>A0A087BEB8</accession>
<evidence type="ECO:0000256" key="3">
    <source>
        <dbReference type="ARBA" id="ARBA00023125"/>
    </source>
</evidence>
<dbReference type="EMBL" id="JGZB01000002">
    <property type="protein sequence ID" value="KFI69368.1"/>
    <property type="molecule type" value="Genomic_DNA"/>
</dbReference>
<dbReference type="GO" id="GO:0003677">
    <property type="term" value="F:DNA binding"/>
    <property type="evidence" value="ECO:0007669"/>
    <property type="project" value="UniProtKB-KW"/>
</dbReference>
<feature type="domain" description="Type I restriction modification DNA specificity" evidence="4">
    <location>
        <begin position="215"/>
        <end position="305"/>
    </location>
</feature>
<evidence type="ECO:0000259" key="4">
    <source>
        <dbReference type="Pfam" id="PF01420"/>
    </source>
</evidence>